<gene>
    <name evidence="2" type="ORF">Krac_5706</name>
</gene>
<dbReference type="RefSeq" id="WP_007916304.1">
    <property type="nucleotide sequence ID" value="NZ_ADVG01000003.1"/>
</dbReference>
<accession>D6TWN7</accession>
<organism evidence="2 3">
    <name type="scientific">Ktedonobacter racemifer DSM 44963</name>
    <dbReference type="NCBI Taxonomy" id="485913"/>
    <lineage>
        <taxon>Bacteria</taxon>
        <taxon>Bacillati</taxon>
        <taxon>Chloroflexota</taxon>
        <taxon>Ktedonobacteria</taxon>
        <taxon>Ktedonobacterales</taxon>
        <taxon>Ktedonobacteraceae</taxon>
        <taxon>Ktedonobacter</taxon>
    </lineage>
</organism>
<dbReference type="Proteomes" id="UP000004508">
    <property type="component" value="Unassembled WGS sequence"/>
</dbReference>
<evidence type="ECO:0000313" key="2">
    <source>
        <dbReference type="EMBL" id="EFH84620.1"/>
    </source>
</evidence>
<keyword evidence="2" id="KW-0378">Hydrolase</keyword>
<dbReference type="GO" id="GO:0016787">
    <property type="term" value="F:hydrolase activity"/>
    <property type="evidence" value="ECO:0007669"/>
    <property type="project" value="UniProtKB-KW"/>
</dbReference>
<dbReference type="Gene3D" id="3.40.50.1820">
    <property type="entry name" value="alpha/beta hydrolase"/>
    <property type="match status" value="1"/>
</dbReference>
<comment type="caution">
    <text evidence="2">The sequence shown here is derived from an EMBL/GenBank/DDBJ whole genome shotgun (WGS) entry which is preliminary data.</text>
</comment>
<dbReference type="OrthoDB" id="59888at2"/>
<feature type="domain" description="AB hydrolase-1" evidence="1">
    <location>
        <begin position="31"/>
        <end position="136"/>
    </location>
</feature>
<evidence type="ECO:0000259" key="1">
    <source>
        <dbReference type="Pfam" id="PF00561"/>
    </source>
</evidence>
<dbReference type="EMBL" id="ADVG01000003">
    <property type="protein sequence ID" value="EFH84620.1"/>
    <property type="molecule type" value="Genomic_DNA"/>
</dbReference>
<proteinExistence type="predicted"/>
<dbReference type="InParanoid" id="D6TWN7"/>
<dbReference type="Pfam" id="PF00561">
    <property type="entry name" value="Abhydrolase_1"/>
    <property type="match status" value="1"/>
</dbReference>
<dbReference type="InterPro" id="IPR000073">
    <property type="entry name" value="AB_hydrolase_1"/>
</dbReference>
<dbReference type="InterPro" id="IPR050266">
    <property type="entry name" value="AB_hydrolase_sf"/>
</dbReference>
<dbReference type="AlphaFoldDB" id="D6TWN7"/>
<dbReference type="SUPFAM" id="SSF53474">
    <property type="entry name" value="alpha/beta-Hydrolases"/>
    <property type="match status" value="1"/>
</dbReference>
<name>D6TWN7_KTERA</name>
<sequence>MHTKELSPFPKILVDVGGYRLAAFCAGTESPTVVLDAGMGDISEVWHQIQEAVSQFTCVCSYDRAGRGQSDPGPLPRTSQTVVNELHTLLTRIGLPGPYVLVGHSFGGFNVRLYAHQYPDDVGGIILVDSAHPDLDLVALLPPEASDENKRIREVRTVLRQETQETANPEGIDPVASAALVCAIPSLGAVPLVVLTHTSEVWIEMLMTEFPGFPRELATRLEQAWQEGQRHLLLLSSQSVQMVAQHSGHYIHHEEPELVVHAIRQVVDLVRKRNR</sequence>
<evidence type="ECO:0000313" key="3">
    <source>
        <dbReference type="Proteomes" id="UP000004508"/>
    </source>
</evidence>
<dbReference type="PANTHER" id="PTHR43798">
    <property type="entry name" value="MONOACYLGLYCEROL LIPASE"/>
    <property type="match status" value="1"/>
</dbReference>
<dbReference type="eggNOG" id="COG0596">
    <property type="taxonomic scope" value="Bacteria"/>
</dbReference>
<dbReference type="FunCoup" id="D6TWN7">
    <property type="interactions" value="26"/>
</dbReference>
<dbReference type="InterPro" id="IPR029058">
    <property type="entry name" value="AB_hydrolase_fold"/>
</dbReference>
<reference evidence="2 3" key="1">
    <citation type="journal article" date="2011" name="Stand. Genomic Sci.">
        <title>Non-contiguous finished genome sequence and contextual data of the filamentous soil bacterium Ktedonobacter racemifer type strain (SOSP1-21).</title>
        <authorList>
            <person name="Chang Y.J."/>
            <person name="Land M."/>
            <person name="Hauser L."/>
            <person name="Chertkov O."/>
            <person name="Del Rio T.G."/>
            <person name="Nolan M."/>
            <person name="Copeland A."/>
            <person name="Tice H."/>
            <person name="Cheng J.F."/>
            <person name="Lucas S."/>
            <person name="Han C."/>
            <person name="Goodwin L."/>
            <person name="Pitluck S."/>
            <person name="Ivanova N."/>
            <person name="Ovchinikova G."/>
            <person name="Pati A."/>
            <person name="Chen A."/>
            <person name="Palaniappan K."/>
            <person name="Mavromatis K."/>
            <person name="Liolios K."/>
            <person name="Brettin T."/>
            <person name="Fiebig A."/>
            <person name="Rohde M."/>
            <person name="Abt B."/>
            <person name="Goker M."/>
            <person name="Detter J.C."/>
            <person name="Woyke T."/>
            <person name="Bristow J."/>
            <person name="Eisen J.A."/>
            <person name="Markowitz V."/>
            <person name="Hugenholtz P."/>
            <person name="Kyrpides N.C."/>
            <person name="Klenk H.P."/>
            <person name="Lapidus A."/>
        </authorList>
    </citation>
    <scope>NUCLEOTIDE SEQUENCE [LARGE SCALE GENOMIC DNA]</scope>
    <source>
        <strain evidence="3">DSM 44963</strain>
    </source>
</reference>
<dbReference type="STRING" id="485913.Krac_5706"/>
<keyword evidence="3" id="KW-1185">Reference proteome</keyword>
<protein>
    <submittedName>
        <fullName evidence="2">Alpha/beta hydrolase fold protein</fullName>
    </submittedName>
</protein>